<dbReference type="AlphaFoldDB" id="A0A6A3H1Q6"/>
<sequence>MQRAYPKNTVLYAVNKRRFPEWFYNYDSSTARTQRQMTHHLVAYVFHRSFPEPNQVHGRDPPTAVVLARHASPGFQLVSFRRSGATSSDACCELLRWRPL</sequence>
<name>A0A6A3H1Q6_9STRA</name>
<protein>
    <submittedName>
        <fullName evidence="1">Uncharacterized protein</fullName>
    </submittedName>
</protein>
<comment type="caution">
    <text evidence="1">The sequence shown here is derived from an EMBL/GenBank/DDBJ whole genome shotgun (WGS) entry which is preliminary data.</text>
</comment>
<dbReference type="OrthoDB" id="119109at2759"/>
<organism evidence="1 2">
    <name type="scientific">Phytophthora rubi</name>
    <dbReference type="NCBI Taxonomy" id="129364"/>
    <lineage>
        <taxon>Eukaryota</taxon>
        <taxon>Sar</taxon>
        <taxon>Stramenopiles</taxon>
        <taxon>Oomycota</taxon>
        <taxon>Peronosporomycetes</taxon>
        <taxon>Peronosporales</taxon>
        <taxon>Peronosporaceae</taxon>
        <taxon>Phytophthora</taxon>
    </lineage>
</organism>
<reference evidence="1 2" key="1">
    <citation type="submission" date="2018-09" db="EMBL/GenBank/DDBJ databases">
        <title>Genomic investigation of the strawberry pathogen Phytophthora fragariae indicates pathogenicity is determined by transcriptional variation in three key races.</title>
        <authorList>
            <person name="Adams T.M."/>
            <person name="Armitage A.D."/>
            <person name="Sobczyk M.K."/>
            <person name="Bates H.J."/>
            <person name="Dunwell J.M."/>
            <person name="Nellist C.F."/>
            <person name="Harrison R.J."/>
        </authorList>
    </citation>
    <scope>NUCLEOTIDE SEQUENCE [LARGE SCALE GENOMIC DNA]</scope>
    <source>
        <strain evidence="1 2">SCRP324</strain>
    </source>
</reference>
<dbReference type="Proteomes" id="UP000435112">
    <property type="component" value="Unassembled WGS sequence"/>
</dbReference>
<accession>A0A6A3H1Q6</accession>
<evidence type="ECO:0000313" key="1">
    <source>
        <dbReference type="EMBL" id="KAE8963411.1"/>
    </source>
</evidence>
<gene>
    <name evidence="1" type="ORF">PR002_g29300</name>
</gene>
<proteinExistence type="predicted"/>
<dbReference type="EMBL" id="QXFU01005690">
    <property type="protein sequence ID" value="KAE8963411.1"/>
    <property type="molecule type" value="Genomic_DNA"/>
</dbReference>
<evidence type="ECO:0000313" key="2">
    <source>
        <dbReference type="Proteomes" id="UP000435112"/>
    </source>
</evidence>